<dbReference type="Proteomes" id="UP001371218">
    <property type="component" value="Unassembled WGS sequence"/>
</dbReference>
<comment type="similarity">
    <text evidence="3">Belongs to the lysine N(6)-hydroxylase/L-ornithine N(5)-oxygenase family.</text>
</comment>
<dbReference type="SUPFAM" id="SSF51905">
    <property type="entry name" value="FAD/NAD(P)-binding domain"/>
    <property type="match status" value="2"/>
</dbReference>
<evidence type="ECO:0000313" key="9">
    <source>
        <dbReference type="Proteomes" id="UP001371218"/>
    </source>
</evidence>
<reference evidence="8 9" key="1">
    <citation type="submission" date="2024-04" db="EMBL/GenBank/DDBJ databases">
        <title>Novel species of the genus Ideonella isolated from streams.</title>
        <authorList>
            <person name="Lu H."/>
        </authorList>
    </citation>
    <scope>NUCLEOTIDE SEQUENCE [LARGE SCALE GENOMIC DNA]</scope>
    <source>
        <strain evidence="8 9">DXS29W</strain>
    </source>
</reference>
<dbReference type="Pfam" id="PF13434">
    <property type="entry name" value="Lys_Orn_oxgnase"/>
    <property type="match status" value="1"/>
</dbReference>
<keyword evidence="5" id="KW-0274">FAD</keyword>
<protein>
    <submittedName>
        <fullName evidence="8">SidA/IucD/PvdA family monooxygenase</fullName>
    </submittedName>
</protein>
<keyword evidence="7" id="KW-0560">Oxidoreductase</keyword>
<dbReference type="Gene3D" id="3.50.50.60">
    <property type="entry name" value="FAD/NAD(P)-binding domain"/>
    <property type="match status" value="1"/>
</dbReference>
<keyword evidence="9" id="KW-1185">Reference proteome</keyword>
<keyword evidence="8" id="KW-0503">Monooxygenase</keyword>
<accession>A0ABU9BWB6</accession>
<sequence length="448" mass="50683">MQTEPLYDVVAVGLGPFNLSLACLLEPLAGVRSLFLEREPEFNWHPGLMLPDATLQNPFLADLVTLADPTSRFSYLNHCRAEGRLYRRFIRESYTLTRLEYNRYCQWATKQLGSLRFDSEVRQIEHDAARGEYLVKGVSPKSREPFSVRTRKLVIGIGSVPSFPASGEPHQGLVHSSAYLQHKRRLQAKRSITVIGSGQSGAEIVLDLLREQPHHGYALQWITRSPRFFPMEYSKLTIELSSPEYARHFQRLPAPARERLLRDQRAITHGINARLIDAIYDELEDRAQRAAPSAQLLPGCELTSCQFDPIRGDYALSFHHTDLEASYLHRTDGLIFATGYAHRVPAFIEGVRHRLRFDAHGRYEQAENHSVDVTGHEVFVQNAGFHVQGLTSPDLGMSCLRNAALVKELTGVDHYPVEPRIALQHFEPPVGGPLQRVERDAAEREVLA</sequence>
<dbReference type="PANTHER" id="PTHR42802:SF1">
    <property type="entry name" value="L-ORNITHINE N(5)-MONOOXYGENASE"/>
    <property type="match status" value="1"/>
</dbReference>
<comment type="cofactor">
    <cofactor evidence="1">
        <name>FAD</name>
        <dbReference type="ChEBI" id="CHEBI:57692"/>
    </cofactor>
</comment>
<organism evidence="8 9">
    <name type="scientific">Ideonella lacteola</name>
    <dbReference type="NCBI Taxonomy" id="2984193"/>
    <lineage>
        <taxon>Bacteria</taxon>
        <taxon>Pseudomonadati</taxon>
        <taxon>Pseudomonadota</taxon>
        <taxon>Betaproteobacteria</taxon>
        <taxon>Burkholderiales</taxon>
        <taxon>Sphaerotilaceae</taxon>
        <taxon>Ideonella</taxon>
    </lineage>
</organism>
<name>A0ABU9BWB6_9BURK</name>
<dbReference type="RefSeq" id="WP_341427180.1">
    <property type="nucleotide sequence ID" value="NZ_JBBUTG010000012.1"/>
</dbReference>
<evidence type="ECO:0000256" key="6">
    <source>
        <dbReference type="ARBA" id="ARBA00022857"/>
    </source>
</evidence>
<comment type="pathway">
    <text evidence="2">Siderophore biosynthesis.</text>
</comment>
<dbReference type="EMBL" id="JBBUTG010000012">
    <property type="protein sequence ID" value="MEK8032758.1"/>
    <property type="molecule type" value="Genomic_DNA"/>
</dbReference>
<evidence type="ECO:0000313" key="8">
    <source>
        <dbReference type="EMBL" id="MEK8032758.1"/>
    </source>
</evidence>
<evidence type="ECO:0000256" key="3">
    <source>
        <dbReference type="ARBA" id="ARBA00007588"/>
    </source>
</evidence>
<dbReference type="InterPro" id="IPR025700">
    <property type="entry name" value="Lys/Orn_oxygenase"/>
</dbReference>
<gene>
    <name evidence="8" type="ORF">AACH06_18205</name>
</gene>
<comment type="caution">
    <text evidence="8">The sequence shown here is derived from an EMBL/GenBank/DDBJ whole genome shotgun (WGS) entry which is preliminary data.</text>
</comment>
<proteinExistence type="inferred from homology"/>
<evidence type="ECO:0000256" key="7">
    <source>
        <dbReference type="ARBA" id="ARBA00023002"/>
    </source>
</evidence>
<evidence type="ECO:0000256" key="1">
    <source>
        <dbReference type="ARBA" id="ARBA00001974"/>
    </source>
</evidence>
<dbReference type="GO" id="GO:0004497">
    <property type="term" value="F:monooxygenase activity"/>
    <property type="evidence" value="ECO:0007669"/>
    <property type="project" value="UniProtKB-KW"/>
</dbReference>
<keyword evidence="4" id="KW-0285">Flavoprotein</keyword>
<evidence type="ECO:0000256" key="5">
    <source>
        <dbReference type="ARBA" id="ARBA00022827"/>
    </source>
</evidence>
<evidence type="ECO:0000256" key="2">
    <source>
        <dbReference type="ARBA" id="ARBA00004924"/>
    </source>
</evidence>
<evidence type="ECO:0000256" key="4">
    <source>
        <dbReference type="ARBA" id="ARBA00022630"/>
    </source>
</evidence>
<dbReference type="InterPro" id="IPR036188">
    <property type="entry name" value="FAD/NAD-bd_sf"/>
</dbReference>
<dbReference type="PANTHER" id="PTHR42802">
    <property type="entry name" value="MONOOXYGENASE"/>
    <property type="match status" value="1"/>
</dbReference>
<keyword evidence="6" id="KW-0521">NADP</keyword>